<protein>
    <submittedName>
        <fullName evidence="2">Cyclase family protein</fullName>
    </submittedName>
</protein>
<evidence type="ECO:0000313" key="3">
    <source>
        <dbReference type="Proteomes" id="UP000653231"/>
    </source>
</evidence>
<feature type="region of interest" description="Disordered" evidence="1">
    <location>
        <begin position="1"/>
        <end position="70"/>
    </location>
</feature>
<accession>A0ABR8KZN1</accession>
<proteinExistence type="predicted"/>
<dbReference type="Proteomes" id="UP000653231">
    <property type="component" value="Unassembled WGS sequence"/>
</dbReference>
<dbReference type="InterPro" id="IPR037175">
    <property type="entry name" value="KFase_sf"/>
</dbReference>
<name>A0ABR8KZN1_9ACTN</name>
<dbReference type="EMBL" id="JACXRZ010000007">
    <property type="protein sequence ID" value="MBD3144209.1"/>
    <property type="molecule type" value="Genomic_DNA"/>
</dbReference>
<evidence type="ECO:0000313" key="2">
    <source>
        <dbReference type="EMBL" id="MBD3144209.1"/>
    </source>
</evidence>
<dbReference type="InterPro" id="IPR007325">
    <property type="entry name" value="KFase/CYL"/>
</dbReference>
<sequence>MGAAAPADDPRPRHPGATAGGGGPAPLGQPDGRTTRDAPGHPPPRPRSPTRLPAAPGSLRTGPGDVADNGNVTSQVVELSHVVRHGMITYPGLPGPEIGDHLTREDSRGRYAPGTEFQIGRITMVANTGTYLDTPFHRLAEGEDLAQIDLSRLVDVPGLLIDVSGSPRRGIGVDAFEGHDVRGRAVLLRTGWDRQWGGPAYGDPDHPFLTADAAALLADRQPAVVGIDSVNIDDMADGLRPAHTALLTAGVPIIEHMRGLERLPHTGFRLHAAPVAVSGMGTFPVRAYALVP</sequence>
<comment type="caution">
    <text evidence="2">The sequence shown here is derived from an EMBL/GenBank/DDBJ whole genome shotgun (WGS) entry which is preliminary data.</text>
</comment>
<dbReference type="Pfam" id="PF04199">
    <property type="entry name" value="Cyclase"/>
    <property type="match status" value="1"/>
</dbReference>
<dbReference type="PANTHER" id="PTHR31118">
    <property type="entry name" value="CYCLASE-LIKE PROTEIN 2"/>
    <property type="match status" value="1"/>
</dbReference>
<evidence type="ECO:0000256" key="1">
    <source>
        <dbReference type="SAM" id="MobiDB-lite"/>
    </source>
</evidence>
<dbReference type="PANTHER" id="PTHR31118:SF32">
    <property type="entry name" value="KYNURENINE FORMAMIDASE"/>
    <property type="match status" value="1"/>
</dbReference>
<organism evidence="2 3">
    <name type="scientific">Microbispora bryophytorum subsp. camponoti</name>
    <dbReference type="NCBI Taxonomy" id="1677852"/>
    <lineage>
        <taxon>Bacteria</taxon>
        <taxon>Bacillati</taxon>
        <taxon>Actinomycetota</taxon>
        <taxon>Actinomycetes</taxon>
        <taxon>Streptosporangiales</taxon>
        <taxon>Streptosporangiaceae</taxon>
        <taxon>Microbispora</taxon>
    </lineage>
</organism>
<dbReference type="SUPFAM" id="SSF102198">
    <property type="entry name" value="Putative cyclase"/>
    <property type="match status" value="1"/>
</dbReference>
<dbReference type="Gene3D" id="3.50.30.50">
    <property type="entry name" value="Putative cyclase"/>
    <property type="match status" value="1"/>
</dbReference>
<reference evidence="2 3" key="1">
    <citation type="submission" date="2020-09" db="EMBL/GenBank/DDBJ databases">
        <title>Actinomycete isolated from the Camponotus japonicus Mayr.</title>
        <authorList>
            <person name="Gong X."/>
        </authorList>
    </citation>
    <scope>NUCLEOTIDE SEQUENCE [LARGE SCALE GENOMIC DNA]</scope>
    <source>
        <strain evidence="2 3">2C-HV3</strain>
    </source>
</reference>
<gene>
    <name evidence="2" type="ORF">IEQ31_13560</name>
</gene>
<keyword evidence="3" id="KW-1185">Reference proteome</keyword>